<name>A0A194PFX8_PAPXU</name>
<evidence type="ECO:0000256" key="13">
    <source>
        <dbReference type="ARBA" id="ARBA00043671"/>
    </source>
</evidence>
<keyword evidence="8" id="KW-0378">Hydrolase</keyword>
<evidence type="ECO:0000256" key="5">
    <source>
        <dbReference type="ARBA" id="ARBA00018097"/>
    </source>
</evidence>
<dbReference type="PIRSF" id="PIRSF000894">
    <property type="entry name" value="Acid_phosphatase"/>
    <property type="match status" value="1"/>
</dbReference>
<keyword evidence="6" id="KW-1003">Cell membrane</keyword>
<dbReference type="GO" id="GO:0005886">
    <property type="term" value="C:plasma membrane"/>
    <property type="evidence" value="ECO:0007669"/>
    <property type="project" value="UniProtKB-SubCell"/>
</dbReference>
<comment type="catalytic activity">
    <reaction evidence="12">
        <text>1D-myo-inositol 1,2,5,6-tetrakisphosphate + H2O = 1D-myo-inositol 1,2,6-trisphosphate + phosphate</text>
        <dbReference type="Rhea" id="RHEA:77119"/>
        <dbReference type="ChEBI" id="CHEBI:15377"/>
        <dbReference type="ChEBI" id="CHEBI:43474"/>
        <dbReference type="ChEBI" id="CHEBI:195535"/>
        <dbReference type="ChEBI" id="CHEBI:195537"/>
        <dbReference type="EC" id="3.1.3.62"/>
    </reaction>
    <physiologicalReaction direction="left-to-right" evidence="12">
        <dbReference type="Rhea" id="RHEA:77120"/>
    </physiologicalReaction>
</comment>
<dbReference type="PANTHER" id="PTHR20963">
    <property type="entry name" value="MULTIPLE INOSITOL POLYPHOSPHATE PHOSPHATASE-RELATED"/>
    <property type="match status" value="1"/>
</dbReference>
<evidence type="ECO:0000313" key="19">
    <source>
        <dbReference type="Proteomes" id="UP000053268"/>
    </source>
</evidence>
<protein>
    <recommendedName>
        <fullName evidence="5">Multiple inositol polyphosphate phosphatase 1</fullName>
        <ecNumber evidence="4">3.1.3.62</ecNumber>
        <ecNumber evidence="3">3.1.3.80</ecNumber>
    </recommendedName>
    <alternativeName>
        <fullName evidence="11">2,3-bisphosphoglycerate 3-phosphatase</fullName>
    </alternativeName>
</protein>
<proteinExistence type="inferred from homology"/>
<evidence type="ECO:0000256" key="11">
    <source>
        <dbReference type="ARBA" id="ARBA00031642"/>
    </source>
</evidence>
<keyword evidence="19" id="KW-1185">Reference proteome</keyword>
<dbReference type="InterPro" id="IPR016274">
    <property type="entry name" value="Histidine_acid_Pase_euk"/>
</dbReference>
<dbReference type="CDD" id="cd07061">
    <property type="entry name" value="HP_HAP_like"/>
    <property type="match status" value="1"/>
</dbReference>
<accession>A0A194PFX8</accession>
<dbReference type="GO" id="GO:0034417">
    <property type="term" value="F:bisphosphoglycerate 3-phosphatase activity"/>
    <property type="evidence" value="ECO:0007669"/>
    <property type="project" value="UniProtKB-EC"/>
</dbReference>
<comment type="catalytic activity">
    <reaction evidence="13">
        <text>1D-myo-inositol 1,2,4,5,6-pentakisphosphate + H2O = 1D-myo-inositol 1,2,5,6-tetrakisphosphate + phosphate</text>
        <dbReference type="Rhea" id="RHEA:77115"/>
        <dbReference type="ChEBI" id="CHEBI:15377"/>
        <dbReference type="ChEBI" id="CHEBI:43474"/>
        <dbReference type="ChEBI" id="CHEBI:57798"/>
        <dbReference type="ChEBI" id="CHEBI:195535"/>
        <dbReference type="EC" id="3.1.3.62"/>
    </reaction>
    <physiologicalReaction direction="left-to-right" evidence="13">
        <dbReference type="Rhea" id="RHEA:77116"/>
    </physiologicalReaction>
</comment>
<evidence type="ECO:0000256" key="16">
    <source>
        <dbReference type="PIRSR" id="PIRSR000894-2"/>
    </source>
</evidence>
<sequence>MLLHSLFFFYITFNSSLSIIIEDISKHLGTRTPYRFKYNKEDSKIKYPHCKDTKIWMVVRHGTRLPSAKDILGMNSVLKDLKHEIMFQHRIAKGPLNSEQLDDFEKWSNNLEIEKEKFLTYEGQNEMILLAERTQKRFPNAIKKEYNNNTFEFRYTATQRAQQSARYFTVGLFDKKISQHVVFAPATKIDMVLRFYKHCDKWQKQVKKNSSTYKEQKIFGNSDLMNKTLESVSQRLGLNRTLSLDTVVLMYKICGYETSWRKNHLSPWCYGFDQNRAEVLEYYIDLKHYWLDGYGYDLTYRQACILMKNLFERFRGDGANATFLFAHSGTLLKLLTHLELYKPERPLTGDSMNKGRAWRASDIDCFASNLAFVLYKCEDGDYVLTLHQERIIKLPMCDKELCPLATLWDYFKDSINDCDIGDICRLN</sequence>
<feature type="chain" id="PRO_5008263242" description="Multiple inositol polyphosphate phosphatase 1" evidence="17">
    <location>
        <begin position="19"/>
        <end position="427"/>
    </location>
</feature>
<dbReference type="EMBL" id="KQ459606">
    <property type="protein sequence ID" value="KPI91604.1"/>
    <property type="molecule type" value="Genomic_DNA"/>
</dbReference>
<feature type="disulfide bond" evidence="16">
    <location>
        <begin position="254"/>
        <end position="269"/>
    </location>
</feature>
<dbReference type="EC" id="3.1.3.80" evidence="3"/>
<organism evidence="18 19">
    <name type="scientific">Papilio xuthus</name>
    <name type="common">Asian swallowtail butterfly</name>
    <dbReference type="NCBI Taxonomy" id="66420"/>
    <lineage>
        <taxon>Eukaryota</taxon>
        <taxon>Metazoa</taxon>
        <taxon>Ecdysozoa</taxon>
        <taxon>Arthropoda</taxon>
        <taxon>Hexapoda</taxon>
        <taxon>Insecta</taxon>
        <taxon>Pterygota</taxon>
        <taxon>Neoptera</taxon>
        <taxon>Endopterygota</taxon>
        <taxon>Lepidoptera</taxon>
        <taxon>Glossata</taxon>
        <taxon>Ditrysia</taxon>
        <taxon>Papilionoidea</taxon>
        <taxon>Papilionidae</taxon>
        <taxon>Papilioninae</taxon>
        <taxon>Papilio</taxon>
    </lineage>
</organism>
<dbReference type="AlphaFoldDB" id="A0A194PFX8"/>
<evidence type="ECO:0000256" key="9">
    <source>
        <dbReference type="ARBA" id="ARBA00023136"/>
    </source>
</evidence>
<dbReference type="Gene3D" id="3.40.50.1240">
    <property type="entry name" value="Phosphoglycerate mutase-like"/>
    <property type="match status" value="1"/>
</dbReference>
<evidence type="ECO:0000256" key="2">
    <source>
        <dbReference type="ARBA" id="ARBA00008422"/>
    </source>
</evidence>
<dbReference type="FunFam" id="3.40.50.1240:FF:000014">
    <property type="entry name" value="Multiple inositol polyphosphate phosphatase 1"/>
    <property type="match status" value="1"/>
</dbReference>
<feature type="disulfide bond" evidence="16">
    <location>
        <begin position="50"/>
        <end position="377"/>
    </location>
</feature>
<evidence type="ECO:0000256" key="6">
    <source>
        <dbReference type="ARBA" id="ARBA00022475"/>
    </source>
</evidence>
<evidence type="ECO:0000256" key="12">
    <source>
        <dbReference type="ARBA" id="ARBA00043668"/>
    </source>
</evidence>
<dbReference type="STRING" id="66420.A0A194PFX8"/>
<evidence type="ECO:0000313" key="18">
    <source>
        <dbReference type="EMBL" id="KPI91604.1"/>
    </source>
</evidence>
<comment type="catalytic activity">
    <reaction evidence="14">
        <text>1D-myo-inositol hexakisphosphate + H2O = 1D-myo-inositol 1,2,4,5,6-pentakisphosphate + phosphate</text>
        <dbReference type="Rhea" id="RHEA:16989"/>
        <dbReference type="ChEBI" id="CHEBI:15377"/>
        <dbReference type="ChEBI" id="CHEBI:43474"/>
        <dbReference type="ChEBI" id="CHEBI:57798"/>
        <dbReference type="ChEBI" id="CHEBI:58130"/>
        <dbReference type="EC" id="3.1.3.62"/>
    </reaction>
    <physiologicalReaction direction="left-to-right" evidence="14">
        <dbReference type="Rhea" id="RHEA:16990"/>
    </physiologicalReaction>
</comment>
<reference evidence="18 19" key="1">
    <citation type="journal article" date="2015" name="Nat. Commun.">
        <title>Outbred genome sequencing and CRISPR/Cas9 gene editing in butterflies.</title>
        <authorList>
            <person name="Li X."/>
            <person name="Fan D."/>
            <person name="Zhang W."/>
            <person name="Liu G."/>
            <person name="Zhang L."/>
            <person name="Zhao L."/>
            <person name="Fang X."/>
            <person name="Chen L."/>
            <person name="Dong Y."/>
            <person name="Chen Y."/>
            <person name="Ding Y."/>
            <person name="Zhao R."/>
            <person name="Feng M."/>
            <person name="Zhu Y."/>
            <person name="Feng Y."/>
            <person name="Jiang X."/>
            <person name="Zhu D."/>
            <person name="Xiang H."/>
            <person name="Feng X."/>
            <person name="Li S."/>
            <person name="Wang J."/>
            <person name="Zhang G."/>
            <person name="Kronforst M.R."/>
            <person name="Wang W."/>
        </authorList>
    </citation>
    <scope>NUCLEOTIDE SEQUENCE [LARGE SCALE GENOMIC DNA]</scope>
    <source>
        <strain evidence="18">Ya'a_city_454_Px</strain>
        <tissue evidence="18">Whole body</tissue>
    </source>
</reference>
<evidence type="ECO:0000256" key="3">
    <source>
        <dbReference type="ARBA" id="ARBA00012976"/>
    </source>
</evidence>
<evidence type="ECO:0000256" key="17">
    <source>
        <dbReference type="SAM" id="SignalP"/>
    </source>
</evidence>
<dbReference type="PANTHER" id="PTHR20963:SF51">
    <property type="entry name" value="MULTIPLE INOSITOL POLYPHOSPHATE PHOSPHATASE 1"/>
    <property type="match status" value="1"/>
</dbReference>
<dbReference type="Proteomes" id="UP000053268">
    <property type="component" value="Unassembled WGS sequence"/>
</dbReference>
<gene>
    <name evidence="18" type="ORF">RR46_15108</name>
</gene>
<keyword evidence="10" id="KW-0325">Glycoprotein</keyword>
<comment type="subcellular location">
    <subcellularLocation>
        <location evidence="1">Cell membrane</location>
    </subcellularLocation>
</comment>
<keyword evidence="7 17" id="KW-0732">Signal</keyword>
<evidence type="ECO:0000256" key="10">
    <source>
        <dbReference type="ARBA" id="ARBA00023180"/>
    </source>
</evidence>
<comment type="catalytic activity">
    <reaction evidence="15">
        <text>(2R)-2,3-bisphosphoglycerate + H2O = (2R)-2-phosphoglycerate + phosphate</text>
        <dbReference type="Rhea" id="RHEA:27381"/>
        <dbReference type="ChEBI" id="CHEBI:15377"/>
        <dbReference type="ChEBI" id="CHEBI:43474"/>
        <dbReference type="ChEBI" id="CHEBI:58248"/>
        <dbReference type="ChEBI" id="CHEBI:58289"/>
        <dbReference type="EC" id="3.1.3.80"/>
    </reaction>
    <physiologicalReaction direction="left-to-right" evidence="15">
        <dbReference type="Rhea" id="RHEA:27382"/>
    </physiologicalReaction>
</comment>
<evidence type="ECO:0000256" key="15">
    <source>
        <dbReference type="ARBA" id="ARBA00043832"/>
    </source>
</evidence>
<evidence type="ECO:0000256" key="7">
    <source>
        <dbReference type="ARBA" id="ARBA00022729"/>
    </source>
</evidence>
<dbReference type="Pfam" id="PF00328">
    <property type="entry name" value="His_Phos_2"/>
    <property type="match status" value="1"/>
</dbReference>
<keyword evidence="9" id="KW-0472">Membrane</keyword>
<feature type="disulfide bond" evidence="16">
    <location>
        <begin position="397"/>
        <end position="402"/>
    </location>
</feature>
<evidence type="ECO:0000256" key="4">
    <source>
        <dbReference type="ARBA" id="ARBA00013040"/>
    </source>
</evidence>
<keyword evidence="16" id="KW-1015">Disulfide bond</keyword>
<dbReference type="SUPFAM" id="SSF53254">
    <property type="entry name" value="Phosphoglycerate mutase-like"/>
    <property type="match status" value="1"/>
</dbReference>
<evidence type="ECO:0000256" key="8">
    <source>
        <dbReference type="ARBA" id="ARBA00022801"/>
    </source>
</evidence>
<dbReference type="InterPro" id="IPR029033">
    <property type="entry name" value="His_PPase_superfam"/>
</dbReference>
<evidence type="ECO:0000256" key="14">
    <source>
        <dbReference type="ARBA" id="ARBA00043691"/>
    </source>
</evidence>
<dbReference type="GO" id="GO:0003993">
    <property type="term" value="F:acid phosphatase activity"/>
    <property type="evidence" value="ECO:0007669"/>
    <property type="project" value="TreeGrafter"/>
</dbReference>
<dbReference type="InterPro" id="IPR000560">
    <property type="entry name" value="His_Pase_clade-2"/>
</dbReference>
<dbReference type="GO" id="GO:0052745">
    <property type="term" value="F:inositol phosphate phosphatase activity"/>
    <property type="evidence" value="ECO:0007669"/>
    <property type="project" value="TreeGrafter"/>
</dbReference>
<feature type="signal peptide" evidence="17">
    <location>
        <begin position="1"/>
        <end position="18"/>
    </location>
</feature>
<dbReference type="EC" id="3.1.3.62" evidence="4"/>
<comment type="similarity">
    <text evidence="2">Belongs to the histidine acid phosphatase family. MINPP1 subfamily.</text>
</comment>
<evidence type="ECO:0000256" key="1">
    <source>
        <dbReference type="ARBA" id="ARBA00004236"/>
    </source>
</evidence>